<feature type="transmembrane region" description="Helical" evidence="1">
    <location>
        <begin position="7"/>
        <end position="25"/>
    </location>
</feature>
<name>A0A7C1JNA9_9CHLR</name>
<feature type="transmembrane region" description="Helical" evidence="1">
    <location>
        <begin position="108"/>
        <end position="129"/>
    </location>
</feature>
<accession>A0A7C1JNA9</accession>
<keyword evidence="1" id="KW-0812">Transmembrane</keyword>
<comment type="caution">
    <text evidence="2">The sequence shown here is derived from an EMBL/GenBank/DDBJ whole genome shotgun (WGS) entry which is preliminary data.</text>
</comment>
<reference evidence="2" key="1">
    <citation type="journal article" date="2020" name="mSystems">
        <title>Genome- and Community-Level Interaction Insights into Carbon Utilization and Element Cycling Functions of Hydrothermarchaeota in Hydrothermal Sediment.</title>
        <authorList>
            <person name="Zhou Z."/>
            <person name="Liu Y."/>
            <person name="Xu W."/>
            <person name="Pan J."/>
            <person name="Luo Z.H."/>
            <person name="Li M."/>
        </authorList>
    </citation>
    <scope>NUCLEOTIDE SEQUENCE [LARGE SCALE GENOMIC DNA]</scope>
    <source>
        <strain evidence="2">SpSt-289</strain>
    </source>
</reference>
<sequence>MNAQELHALMLLTVLLGSLLTLSWLSQLVSLRVQGVIFYLTGWGDLASVAIFLTLLPGVVLHEAAHWLAARALGLRVSKFRIWPRKQGSHLGLGSVSMQRADIWRESLVGMAPLLLGNTVIAWIGWQVFATPALLEALATGHLMQATATFWMSLRTVDGLLWAYALFTIGNSMMPSSSDREPLKPVLLYTALVALIYVGVGLPLEPLKMLLAWIEPFVEIGVGALVFLILVDAFVLLGLWPLEILLRKHRGH</sequence>
<proteinExistence type="predicted"/>
<feature type="transmembrane region" description="Helical" evidence="1">
    <location>
        <begin position="186"/>
        <end position="204"/>
    </location>
</feature>
<dbReference type="EMBL" id="DSMG01000041">
    <property type="protein sequence ID" value="HDX30545.1"/>
    <property type="molecule type" value="Genomic_DNA"/>
</dbReference>
<feature type="transmembrane region" description="Helical" evidence="1">
    <location>
        <begin position="224"/>
        <end position="246"/>
    </location>
</feature>
<organism evidence="2">
    <name type="scientific">Caldilinea aerophila</name>
    <dbReference type="NCBI Taxonomy" id="133453"/>
    <lineage>
        <taxon>Bacteria</taxon>
        <taxon>Bacillati</taxon>
        <taxon>Chloroflexota</taxon>
        <taxon>Caldilineae</taxon>
        <taxon>Caldilineales</taxon>
        <taxon>Caldilineaceae</taxon>
        <taxon>Caldilinea</taxon>
    </lineage>
</organism>
<evidence type="ECO:0000313" key="2">
    <source>
        <dbReference type="EMBL" id="HDX30545.1"/>
    </source>
</evidence>
<gene>
    <name evidence="2" type="ORF">ENQ20_03515</name>
</gene>
<protein>
    <submittedName>
        <fullName evidence="2">Uncharacterized protein</fullName>
    </submittedName>
</protein>
<feature type="transmembrane region" description="Helical" evidence="1">
    <location>
        <begin position="149"/>
        <end position="174"/>
    </location>
</feature>
<feature type="transmembrane region" description="Helical" evidence="1">
    <location>
        <begin position="37"/>
        <end position="61"/>
    </location>
</feature>
<keyword evidence="1" id="KW-0472">Membrane</keyword>
<keyword evidence="1" id="KW-1133">Transmembrane helix</keyword>
<evidence type="ECO:0000256" key="1">
    <source>
        <dbReference type="SAM" id="Phobius"/>
    </source>
</evidence>
<dbReference type="AlphaFoldDB" id="A0A7C1JNA9"/>